<dbReference type="HOGENOM" id="CLU_1281307_0_0_3"/>
<sequence>MSYPQAPWHLYGTALQSFHTIDVEKAKQFVPLDFDIVSVLPGKTVGSLYLSVYEPHSTLQYHELIVVPALVRYRGKIGAWISHIYVDHPQSVDGGRNIWGLPKQMADFTWDDRHVTVSHDSQMLCQVDRSSIEVPLSLWQKIRVSADVFGGLERDVLAFQGNLSAQLKWSPFRLDIPAASLLAPIDLGDPLFTVQFDELHLKANQPAIVGTAQSLLSEVVLN</sequence>
<dbReference type="InterPro" id="IPR039343">
    <property type="entry name" value="NDX1-like"/>
</dbReference>
<dbReference type="Proteomes" id="UP000010366">
    <property type="component" value="Chromosome"/>
</dbReference>
<dbReference type="STRING" id="1173020.Cha6605_4262"/>
<dbReference type="Pfam" id="PF06314">
    <property type="entry name" value="ADC"/>
    <property type="match status" value="1"/>
</dbReference>
<dbReference type="InterPro" id="IPR010451">
    <property type="entry name" value="Acetoacetate_decarboxylase"/>
</dbReference>
<name>K9UKL8_CHAP6</name>
<organism evidence="1 2">
    <name type="scientific">Chamaesiphon minutus (strain ATCC 27169 / PCC 6605)</name>
    <dbReference type="NCBI Taxonomy" id="1173020"/>
    <lineage>
        <taxon>Bacteria</taxon>
        <taxon>Bacillati</taxon>
        <taxon>Cyanobacteriota</taxon>
        <taxon>Cyanophyceae</taxon>
        <taxon>Gomontiellales</taxon>
        <taxon>Chamaesiphonaceae</taxon>
        <taxon>Chamaesiphon</taxon>
    </lineage>
</organism>
<accession>K9UKL8</accession>
<dbReference type="InterPro" id="IPR023375">
    <property type="entry name" value="ADC_dom_sf"/>
</dbReference>
<dbReference type="Gene3D" id="2.40.400.10">
    <property type="entry name" value="Acetoacetate decarboxylase-like"/>
    <property type="match status" value="1"/>
</dbReference>
<dbReference type="SUPFAM" id="SSF160104">
    <property type="entry name" value="Acetoacetate decarboxylase-like"/>
    <property type="match status" value="1"/>
</dbReference>
<dbReference type="RefSeq" id="WP_015161312.1">
    <property type="nucleotide sequence ID" value="NC_019697.1"/>
</dbReference>
<evidence type="ECO:0000313" key="1">
    <source>
        <dbReference type="EMBL" id="AFY95203.1"/>
    </source>
</evidence>
<dbReference type="OrthoDB" id="834556at2"/>
<reference evidence="1 2" key="1">
    <citation type="submission" date="2012-05" db="EMBL/GenBank/DDBJ databases">
        <title>Finished chromosome of genome of Chamaesiphon sp. PCC 6605.</title>
        <authorList>
            <consortium name="US DOE Joint Genome Institute"/>
            <person name="Gugger M."/>
            <person name="Coursin T."/>
            <person name="Rippka R."/>
            <person name="Tandeau De Marsac N."/>
            <person name="Huntemann M."/>
            <person name="Wei C.-L."/>
            <person name="Han J."/>
            <person name="Detter J.C."/>
            <person name="Han C."/>
            <person name="Tapia R."/>
            <person name="Chen A."/>
            <person name="Kyrpides N."/>
            <person name="Mavromatis K."/>
            <person name="Markowitz V."/>
            <person name="Szeto E."/>
            <person name="Ivanova N."/>
            <person name="Pagani I."/>
            <person name="Pati A."/>
            <person name="Goodwin L."/>
            <person name="Nordberg H.P."/>
            <person name="Cantor M.N."/>
            <person name="Hua S.X."/>
            <person name="Woyke T."/>
            <person name="Kerfeld C.A."/>
        </authorList>
    </citation>
    <scope>NUCLEOTIDE SEQUENCE [LARGE SCALE GENOMIC DNA]</scope>
    <source>
        <strain evidence="2">ATCC 27169 / PCC 6605</strain>
    </source>
</reference>
<dbReference type="GO" id="GO:0016829">
    <property type="term" value="F:lyase activity"/>
    <property type="evidence" value="ECO:0007669"/>
    <property type="project" value="InterPro"/>
</dbReference>
<dbReference type="PANTHER" id="PTHR35467:SF2">
    <property type="entry name" value="PROTEIN NEOXANTHIN-DEFICIENT 1"/>
    <property type="match status" value="1"/>
</dbReference>
<dbReference type="PANTHER" id="PTHR35467">
    <property type="match status" value="1"/>
</dbReference>
<dbReference type="KEGG" id="cmp:Cha6605_4262"/>
<proteinExistence type="predicted"/>
<dbReference type="eggNOG" id="COG4689">
    <property type="taxonomic scope" value="Bacteria"/>
</dbReference>
<protein>
    <submittedName>
        <fullName evidence="1">Acetoacetate decarboxylase</fullName>
    </submittedName>
</protein>
<dbReference type="PATRIC" id="fig|1173020.3.peg.4883"/>
<dbReference type="EMBL" id="CP003600">
    <property type="protein sequence ID" value="AFY95203.1"/>
    <property type="molecule type" value="Genomic_DNA"/>
</dbReference>
<keyword evidence="2" id="KW-1185">Reference proteome</keyword>
<dbReference type="AlphaFoldDB" id="K9UKL8"/>
<evidence type="ECO:0000313" key="2">
    <source>
        <dbReference type="Proteomes" id="UP000010366"/>
    </source>
</evidence>
<gene>
    <name evidence="1" type="ORF">Cha6605_4262</name>
</gene>